<feature type="domain" description="NAD-dependent epimerase/dehydratase" evidence="3">
    <location>
        <begin position="4"/>
        <end position="261"/>
    </location>
</feature>
<proteinExistence type="inferred from homology"/>
<dbReference type="Pfam" id="PF01370">
    <property type="entry name" value="Epimerase"/>
    <property type="match status" value="1"/>
</dbReference>
<organism evidence="4 5">
    <name type="scientific">Rhizobium indicum</name>
    <dbReference type="NCBI Taxonomy" id="2583231"/>
    <lineage>
        <taxon>Bacteria</taxon>
        <taxon>Pseudomonadati</taxon>
        <taxon>Pseudomonadota</taxon>
        <taxon>Alphaproteobacteria</taxon>
        <taxon>Hyphomicrobiales</taxon>
        <taxon>Rhizobiaceae</taxon>
        <taxon>Rhizobium/Agrobacterium group</taxon>
        <taxon>Rhizobium</taxon>
    </lineage>
</organism>
<evidence type="ECO:0000256" key="1">
    <source>
        <dbReference type="ARBA" id="ARBA00005125"/>
    </source>
</evidence>
<sequence length="345" mass="38303">MTLLVTGGTGFVMSVLAREWLERDADARVVILDRAGLDAMAERYFAPVRDRLTVVTADICRPAQWEATLDSHDIRYVVHGATVTPISRGSAAEAKRQPEAEDPARIVDVNFMGTVHILEWLRKRPGIERFVFVSSGSVYRHHGPDWTGEPLPEDGYVAPLTLYGISKFAAEMVVNRYADLFGLSAASVRLASVYGPMDRVTDSRNFRHVPNRVAHMALAGQTIRPNSLEPVGDYLTSTDVADAIIALLLAERLRYRHYNIGSGETSTIGDIIGWARERAPGLQVEVSPAETANIIQDVSLKDGMWGAYDIARIARDTGWQPRGAKQSFHDYMDWIVEHENQSEGK</sequence>
<dbReference type="InterPro" id="IPR001509">
    <property type="entry name" value="Epimerase_deHydtase"/>
</dbReference>
<geneLocation type="plasmid" evidence="4 5">
    <name>pPR12A201</name>
</geneLocation>
<keyword evidence="4" id="KW-0614">Plasmid</keyword>
<dbReference type="InterPro" id="IPR036291">
    <property type="entry name" value="NAD(P)-bd_dom_sf"/>
</dbReference>
<comment type="pathway">
    <text evidence="1">Bacterial outer membrane biogenesis; LPS O-antigen biosynthesis.</text>
</comment>
<dbReference type="Gene3D" id="3.40.50.720">
    <property type="entry name" value="NAD(P)-binding Rossmann-like Domain"/>
    <property type="match status" value="1"/>
</dbReference>
<evidence type="ECO:0000256" key="2">
    <source>
        <dbReference type="ARBA" id="ARBA00007637"/>
    </source>
</evidence>
<dbReference type="SUPFAM" id="SSF51735">
    <property type="entry name" value="NAD(P)-binding Rossmann-fold domains"/>
    <property type="match status" value="1"/>
</dbReference>
<evidence type="ECO:0000313" key="4">
    <source>
        <dbReference type="EMBL" id="QKK19873.1"/>
    </source>
</evidence>
<accession>A0ABX6PML7</accession>
<protein>
    <submittedName>
        <fullName evidence="4">NAD(P)-dependent oxidoreductase</fullName>
    </submittedName>
</protein>
<dbReference type="Proteomes" id="UP000305673">
    <property type="component" value="Plasmid pPR12A201"/>
</dbReference>
<keyword evidence="5" id="KW-1185">Reference proteome</keyword>
<evidence type="ECO:0000313" key="5">
    <source>
        <dbReference type="Proteomes" id="UP000305673"/>
    </source>
</evidence>
<dbReference type="EMBL" id="CP054022">
    <property type="protein sequence ID" value="QKK19873.1"/>
    <property type="molecule type" value="Genomic_DNA"/>
</dbReference>
<dbReference type="RefSeq" id="WP_138388920.1">
    <property type="nucleotide sequence ID" value="NZ_CP054022.1"/>
</dbReference>
<name>A0ABX6PML7_9HYPH</name>
<gene>
    <name evidence="4" type="ORF">FFM53_025845</name>
</gene>
<evidence type="ECO:0000259" key="3">
    <source>
        <dbReference type="Pfam" id="PF01370"/>
    </source>
</evidence>
<reference evidence="4 5" key="1">
    <citation type="submission" date="2020-05" db="EMBL/GenBank/DDBJ databases">
        <title>Genome sequences of pea root nodulating Rhizobium spp.</title>
        <authorList>
            <person name="Rahi P."/>
        </authorList>
    </citation>
    <scope>NUCLEOTIDE SEQUENCE [LARGE SCALE GENOMIC DNA]</scope>
    <source>
        <strain evidence="5">JKLM 12A2</strain>
        <plasmid evidence="4 5">pPR12A201</plasmid>
    </source>
</reference>
<comment type="similarity">
    <text evidence="2">Belongs to the NAD(P)-dependent epimerase/dehydratase family.</text>
</comment>
<dbReference type="CDD" id="cd08946">
    <property type="entry name" value="SDR_e"/>
    <property type="match status" value="1"/>
</dbReference>
<dbReference type="PANTHER" id="PTHR43000">
    <property type="entry name" value="DTDP-D-GLUCOSE 4,6-DEHYDRATASE-RELATED"/>
    <property type="match status" value="1"/>
</dbReference>